<proteinExistence type="predicted"/>
<reference evidence="2 3" key="1">
    <citation type="submission" date="2024-01" db="EMBL/GenBank/DDBJ databases">
        <title>The diversity of rhizobia nodulating Mimosa spp. in eleven states of Brazil covering several biomes is determined by host plant, location, and edaphic factors.</title>
        <authorList>
            <person name="Rouws L."/>
            <person name="Barauna A."/>
            <person name="Beukes C."/>
            <person name="De Faria S.M."/>
            <person name="Gross E."/>
            <person name="Dos Reis Junior F.B."/>
            <person name="Simon M."/>
            <person name="Maluk M."/>
            <person name="Odee D.W."/>
            <person name="Kenicer G."/>
            <person name="Young J.P.W."/>
            <person name="Reis V.M."/>
            <person name="Zilli J."/>
            <person name="James E.K."/>
        </authorList>
    </citation>
    <scope>NUCLEOTIDE SEQUENCE [LARGE SCALE GENOMIC DNA]</scope>
    <source>
        <strain evidence="2 3">JPY530</strain>
    </source>
</reference>
<feature type="compositionally biased region" description="Basic and acidic residues" evidence="1">
    <location>
        <begin position="37"/>
        <end position="54"/>
    </location>
</feature>
<dbReference type="Proteomes" id="UP001481677">
    <property type="component" value="Unassembled WGS sequence"/>
</dbReference>
<dbReference type="RefSeq" id="WP_155995425.1">
    <property type="nucleotide sequence ID" value="NZ_JAZHFZ010000010.1"/>
</dbReference>
<keyword evidence="3" id="KW-1185">Reference proteome</keyword>
<gene>
    <name evidence="2" type="ORF">V4C56_18095</name>
</gene>
<evidence type="ECO:0000313" key="2">
    <source>
        <dbReference type="EMBL" id="MEM5341521.1"/>
    </source>
</evidence>
<name>A0ABU9R395_9BURK</name>
<dbReference type="EMBL" id="JAZHGA010000011">
    <property type="protein sequence ID" value="MEM5341521.1"/>
    <property type="molecule type" value="Genomic_DNA"/>
</dbReference>
<comment type="caution">
    <text evidence="2">The sequence shown here is derived from an EMBL/GenBank/DDBJ whole genome shotgun (WGS) entry which is preliminary data.</text>
</comment>
<feature type="compositionally biased region" description="Polar residues" evidence="1">
    <location>
        <begin position="61"/>
        <end position="73"/>
    </location>
</feature>
<feature type="region of interest" description="Disordered" evidence="1">
    <location>
        <begin position="16"/>
        <end position="74"/>
    </location>
</feature>
<evidence type="ECO:0000313" key="3">
    <source>
        <dbReference type="Proteomes" id="UP001481677"/>
    </source>
</evidence>
<evidence type="ECO:0000256" key="1">
    <source>
        <dbReference type="SAM" id="MobiDB-lite"/>
    </source>
</evidence>
<organism evidence="2 3">
    <name type="scientific">Paraburkholderia azotifigens</name>
    <dbReference type="NCBI Taxonomy" id="2057004"/>
    <lineage>
        <taxon>Bacteria</taxon>
        <taxon>Pseudomonadati</taxon>
        <taxon>Pseudomonadota</taxon>
        <taxon>Betaproteobacteria</taxon>
        <taxon>Burkholderiales</taxon>
        <taxon>Burkholderiaceae</taxon>
        <taxon>Paraburkholderia</taxon>
    </lineage>
</organism>
<protein>
    <submittedName>
        <fullName evidence="2">Uncharacterized protein</fullName>
    </submittedName>
</protein>
<sequence>MRAADTLCIAQAQRMGSRRRSTVGRTAMKKFGASPMRRLEHGREQRGTDGDKYADAAQAPNVASVTRSGSSAQRVAEVTKTAGLPLHAVARRRDGWDVTQLMQRGENGN</sequence>
<accession>A0ABU9R395</accession>